<proteinExistence type="predicted"/>
<reference evidence="1" key="1">
    <citation type="journal article" date="2013" name="Environ. Microbiol.">
        <title>Microbiota from the distal guts of lean and obese adolescents exhibit partial functional redundancy besides clear differences in community structure.</title>
        <authorList>
            <person name="Ferrer M."/>
            <person name="Ruiz A."/>
            <person name="Lanza F."/>
            <person name="Haange S.B."/>
            <person name="Oberbach A."/>
            <person name="Till H."/>
            <person name="Bargiela R."/>
            <person name="Campoy C."/>
            <person name="Segura M.T."/>
            <person name="Richter M."/>
            <person name="von Bergen M."/>
            <person name="Seifert J."/>
            <person name="Suarez A."/>
        </authorList>
    </citation>
    <scope>NUCLEOTIDE SEQUENCE</scope>
</reference>
<dbReference type="AlphaFoldDB" id="K1SGW9"/>
<protein>
    <submittedName>
        <fullName evidence="1">DNA replication protein</fullName>
    </submittedName>
</protein>
<dbReference type="EMBL" id="AJWZ01008239">
    <property type="protein sequence ID" value="EKC54664.1"/>
    <property type="molecule type" value="Genomic_DNA"/>
</dbReference>
<gene>
    <name evidence="1" type="ORF">OBE_11964</name>
</gene>
<evidence type="ECO:0000313" key="1">
    <source>
        <dbReference type="EMBL" id="EKC54664.1"/>
    </source>
</evidence>
<organism evidence="1">
    <name type="scientific">human gut metagenome</name>
    <dbReference type="NCBI Taxonomy" id="408170"/>
    <lineage>
        <taxon>unclassified sequences</taxon>
        <taxon>metagenomes</taxon>
        <taxon>organismal metagenomes</taxon>
    </lineage>
</organism>
<name>K1SGW9_9ZZZZ</name>
<accession>K1SGW9</accession>
<comment type="caution">
    <text evidence="1">The sequence shown here is derived from an EMBL/GenBank/DDBJ whole genome shotgun (WGS) entry which is preliminary data.</text>
</comment>
<sequence>MAEKRMFARSLIDSDAFLEMPLSAQALYFHLNMRADDDGFINNPKRITDYVGAAADDLKLLLAKRFIIVFVRMRMMMQCADRSFFEVVFHA</sequence>
<feature type="non-terminal residue" evidence="1">
    <location>
        <position position="91"/>
    </location>
</feature>